<name>A0A0A9F6Q0_ARUDO</name>
<evidence type="ECO:0000313" key="1">
    <source>
        <dbReference type="EMBL" id="JAE08017.1"/>
    </source>
</evidence>
<dbReference type="AlphaFoldDB" id="A0A0A9F6Q0"/>
<organism evidence="1">
    <name type="scientific">Arundo donax</name>
    <name type="common">Giant reed</name>
    <name type="synonym">Donax arundinaceus</name>
    <dbReference type="NCBI Taxonomy" id="35708"/>
    <lineage>
        <taxon>Eukaryota</taxon>
        <taxon>Viridiplantae</taxon>
        <taxon>Streptophyta</taxon>
        <taxon>Embryophyta</taxon>
        <taxon>Tracheophyta</taxon>
        <taxon>Spermatophyta</taxon>
        <taxon>Magnoliopsida</taxon>
        <taxon>Liliopsida</taxon>
        <taxon>Poales</taxon>
        <taxon>Poaceae</taxon>
        <taxon>PACMAD clade</taxon>
        <taxon>Arundinoideae</taxon>
        <taxon>Arundineae</taxon>
        <taxon>Arundo</taxon>
    </lineage>
</organism>
<dbReference type="EMBL" id="GBRH01189879">
    <property type="protein sequence ID" value="JAE08017.1"/>
    <property type="molecule type" value="Transcribed_RNA"/>
</dbReference>
<proteinExistence type="predicted"/>
<reference evidence="1" key="1">
    <citation type="submission" date="2014-09" db="EMBL/GenBank/DDBJ databases">
        <authorList>
            <person name="Magalhaes I.L.F."/>
            <person name="Oliveira U."/>
            <person name="Santos F.R."/>
            <person name="Vidigal T.H.D.A."/>
            <person name="Brescovit A.D."/>
            <person name="Santos A.J."/>
        </authorList>
    </citation>
    <scope>NUCLEOTIDE SEQUENCE</scope>
    <source>
        <tissue evidence="1">Shoot tissue taken approximately 20 cm above the soil surface</tissue>
    </source>
</reference>
<protein>
    <submittedName>
        <fullName evidence="1">Uncharacterized protein</fullName>
    </submittedName>
</protein>
<accession>A0A0A9F6Q0</accession>
<reference evidence="1" key="2">
    <citation type="journal article" date="2015" name="Data Brief">
        <title>Shoot transcriptome of the giant reed, Arundo donax.</title>
        <authorList>
            <person name="Barrero R.A."/>
            <person name="Guerrero F.D."/>
            <person name="Moolhuijzen P."/>
            <person name="Goolsby J.A."/>
            <person name="Tidwell J."/>
            <person name="Bellgard S.E."/>
            <person name="Bellgard M.I."/>
        </authorList>
    </citation>
    <scope>NUCLEOTIDE SEQUENCE</scope>
    <source>
        <tissue evidence="1">Shoot tissue taken approximately 20 cm above the soil surface</tissue>
    </source>
</reference>
<sequence length="27" mass="3142">MFRKSIQDMLTLVLASFDWLVVTELQG</sequence>